<gene>
    <name evidence="2" type="ORF">SDC9_91978</name>
</gene>
<name>A0A644ZWS8_9ZZZZ</name>
<evidence type="ECO:0000256" key="1">
    <source>
        <dbReference type="SAM" id="Phobius"/>
    </source>
</evidence>
<evidence type="ECO:0000313" key="2">
    <source>
        <dbReference type="EMBL" id="MPM45292.1"/>
    </source>
</evidence>
<keyword evidence="1" id="KW-0472">Membrane</keyword>
<dbReference type="EMBL" id="VSSQ01010818">
    <property type="protein sequence ID" value="MPM45292.1"/>
    <property type="molecule type" value="Genomic_DNA"/>
</dbReference>
<sequence length="146" mass="16365">MLADREWIPDKNSLSQIISGSFLLSEGGYTYLKPGIIVLMLLISLLTLLMLSIMFMPWLSINIILLWRPITSAMIDFSMLYPISSMQSKVISITRSRLGCLMVIMRLPVRCFLRSMQKAGAFIGLLLLSSVRCILGYTGLAEISNL</sequence>
<proteinExistence type="predicted"/>
<organism evidence="2">
    <name type="scientific">bioreactor metagenome</name>
    <dbReference type="NCBI Taxonomy" id="1076179"/>
    <lineage>
        <taxon>unclassified sequences</taxon>
        <taxon>metagenomes</taxon>
        <taxon>ecological metagenomes</taxon>
    </lineage>
</organism>
<dbReference type="AlphaFoldDB" id="A0A644ZWS8"/>
<keyword evidence="1" id="KW-0812">Transmembrane</keyword>
<comment type="caution">
    <text evidence="2">The sequence shown here is derived from an EMBL/GenBank/DDBJ whole genome shotgun (WGS) entry which is preliminary data.</text>
</comment>
<reference evidence="2" key="1">
    <citation type="submission" date="2019-08" db="EMBL/GenBank/DDBJ databases">
        <authorList>
            <person name="Kucharzyk K."/>
            <person name="Murdoch R.W."/>
            <person name="Higgins S."/>
            <person name="Loffler F."/>
        </authorList>
    </citation>
    <scope>NUCLEOTIDE SEQUENCE</scope>
</reference>
<feature type="transmembrane region" description="Helical" evidence="1">
    <location>
        <begin position="121"/>
        <end position="140"/>
    </location>
</feature>
<feature type="transmembrane region" description="Helical" evidence="1">
    <location>
        <begin position="31"/>
        <end position="53"/>
    </location>
</feature>
<protein>
    <submittedName>
        <fullName evidence="2">Uncharacterized protein</fullName>
    </submittedName>
</protein>
<accession>A0A644ZWS8</accession>
<keyword evidence="1" id="KW-1133">Transmembrane helix</keyword>